<sequence length="226" mass="23569">MRRPALIITSLTLLAGLLGCQARAPYRLTDHHVAVSHIAVIGDSYTTGSVEGGVGPQGWPVRAGQLLDHDGKPVTMSVVAEGGAGYGVRGNHGSIFTDLAARAVGTDDVLVVFFGSRNDDVADFGRLPGQMRDALAVARRGAPNAKLLVIGPPWPTPEVPEPVLRVRDILAAEAAAASADFVDPLAEGWFVGLPFLIGADGIHPNDLGHGYLADRIAPLINARLPG</sequence>
<dbReference type="STRING" id="1798.AWC30_15195"/>
<dbReference type="SUPFAM" id="SSF52266">
    <property type="entry name" value="SGNH hydrolase"/>
    <property type="match status" value="1"/>
</dbReference>
<dbReference type="InterPro" id="IPR054624">
    <property type="entry name" value="GDSL_Rv0518"/>
</dbReference>
<dbReference type="CDD" id="cd00229">
    <property type="entry name" value="SGNH_hydrolase"/>
    <property type="match status" value="1"/>
</dbReference>
<dbReference type="Proteomes" id="UP000193090">
    <property type="component" value="Unassembled WGS sequence"/>
</dbReference>
<protein>
    <recommendedName>
        <fullName evidence="2">SGNH hydrolase-type esterase domain-containing protein</fullName>
    </recommendedName>
</protein>
<keyword evidence="1" id="KW-0732">Signal</keyword>
<dbReference type="EMBL" id="LQPZ01000041">
    <property type="protein sequence ID" value="ORX00594.1"/>
    <property type="molecule type" value="Genomic_DNA"/>
</dbReference>
<feature type="chain" id="PRO_5039383277" description="SGNH hydrolase-type esterase domain-containing protein" evidence="1">
    <location>
        <begin position="25"/>
        <end position="226"/>
    </location>
</feature>
<dbReference type="Gene3D" id="3.40.50.1110">
    <property type="entry name" value="SGNH hydrolase"/>
    <property type="match status" value="1"/>
</dbReference>
<evidence type="ECO:0000313" key="3">
    <source>
        <dbReference type="EMBL" id="ORX00594.1"/>
    </source>
</evidence>
<feature type="domain" description="SGNH hydrolase-type esterase" evidence="2">
    <location>
        <begin position="40"/>
        <end position="209"/>
    </location>
</feature>
<organism evidence="3 4">
    <name type="scientific">Mycolicibacillus trivialis</name>
    <dbReference type="NCBI Taxonomy" id="1798"/>
    <lineage>
        <taxon>Bacteria</taxon>
        <taxon>Bacillati</taxon>
        <taxon>Actinomycetota</taxon>
        <taxon>Actinomycetes</taxon>
        <taxon>Mycobacteriales</taxon>
        <taxon>Mycobacteriaceae</taxon>
        <taxon>Mycolicibacillus</taxon>
    </lineage>
</organism>
<dbReference type="InterPro" id="IPR013830">
    <property type="entry name" value="SGNH_hydro"/>
</dbReference>
<name>A0A1X2EFT9_9MYCO</name>
<dbReference type="Pfam" id="PF13472">
    <property type="entry name" value="Lipase_GDSL_2"/>
    <property type="match status" value="1"/>
</dbReference>
<evidence type="ECO:0000313" key="4">
    <source>
        <dbReference type="Proteomes" id="UP000193090"/>
    </source>
</evidence>
<evidence type="ECO:0000259" key="2">
    <source>
        <dbReference type="Pfam" id="PF13472"/>
    </source>
</evidence>
<keyword evidence="4" id="KW-1185">Reference proteome</keyword>
<dbReference type="NCBIfam" id="NF045548">
    <property type="entry name" value="GDSL_lipase"/>
    <property type="match status" value="1"/>
</dbReference>
<evidence type="ECO:0000256" key="1">
    <source>
        <dbReference type="SAM" id="SignalP"/>
    </source>
</evidence>
<dbReference type="PROSITE" id="PS51257">
    <property type="entry name" value="PROKAR_LIPOPROTEIN"/>
    <property type="match status" value="1"/>
</dbReference>
<gene>
    <name evidence="3" type="ORF">AWC30_15195</name>
</gene>
<dbReference type="AlphaFoldDB" id="A0A1X2EFT9"/>
<proteinExistence type="predicted"/>
<comment type="caution">
    <text evidence="3">The sequence shown here is derived from an EMBL/GenBank/DDBJ whole genome shotgun (WGS) entry which is preliminary data.</text>
</comment>
<accession>A0A1X2EFT9</accession>
<feature type="signal peptide" evidence="1">
    <location>
        <begin position="1"/>
        <end position="24"/>
    </location>
</feature>
<dbReference type="InterPro" id="IPR036514">
    <property type="entry name" value="SGNH_hydro_sf"/>
</dbReference>
<reference evidence="3 4" key="1">
    <citation type="submission" date="2016-01" db="EMBL/GenBank/DDBJ databases">
        <title>The new phylogeny of the genus Mycobacterium.</title>
        <authorList>
            <person name="Tarcisio F."/>
            <person name="Conor M."/>
            <person name="Antonella G."/>
            <person name="Elisabetta G."/>
            <person name="Giulia F.S."/>
            <person name="Sara T."/>
            <person name="Anna F."/>
            <person name="Clotilde B."/>
            <person name="Roberto B."/>
            <person name="Veronica D.S."/>
            <person name="Fabio R."/>
            <person name="Monica P."/>
            <person name="Olivier J."/>
            <person name="Enrico T."/>
            <person name="Nicola S."/>
        </authorList>
    </citation>
    <scope>NUCLEOTIDE SEQUENCE [LARGE SCALE GENOMIC DNA]</scope>
    <source>
        <strain evidence="3 4">DSM 44153</strain>
    </source>
</reference>